<dbReference type="STRING" id="1935.B1H20_05765"/>
<accession>A0A1V0U763</accession>
<dbReference type="OrthoDB" id="3482539at2"/>
<dbReference type="InterPro" id="IPR021719">
    <property type="entry name" value="Prot_inh_I78"/>
</dbReference>
<dbReference type="GeneID" id="63979017"/>
<organism evidence="1 2">
    <name type="scientific">Streptomyces violaceoruber</name>
    <dbReference type="NCBI Taxonomy" id="1935"/>
    <lineage>
        <taxon>Bacteria</taxon>
        <taxon>Bacillati</taxon>
        <taxon>Actinomycetota</taxon>
        <taxon>Actinomycetes</taxon>
        <taxon>Kitasatosporales</taxon>
        <taxon>Streptomycetaceae</taxon>
        <taxon>Streptomyces</taxon>
        <taxon>Streptomyces violaceoruber group</taxon>
    </lineage>
</organism>
<sequence length="71" mass="7746">MASQPTPPAQPDDDTEAYVGLAADAAEQQARSRGWDTVRAVPPGTFLTMEFRHGRINFQVEDGAVTRCWPG</sequence>
<protein>
    <submittedName>
        <fullName evidence="1">Proteinase inhibitor I78</fullName>
    </submittedName>
</protein>
<dbReference type="Pfam" id="PF11720">
    <property type="entry name" value="Inhibitor_I78"/>
    <property type="match status" value="1"/>
</dbReference>
<dbReference type="KEGG" id="svu:B1H20_05765"/>
<evidence type="ECO:0000313" key="1">
    <source>
        <dbReference type="EMBL" id="ARF60957.1"/>
    </source>
</evidence>
<reference evidence="1 2" key="1">
    <citation type="submission" date="2017-03" db="EMBL/GenBank/DDBJ databases">
        <title>Complete Genome Sequence of a natural compounds producer, Streptomyces violaceus S21.</title>
        <authorList>
            <person name="Zhong C."/>
            <person name="Zhao Z."/>
            <person name="Fu J."/>
            <person name="Zong G."/>
            <person name="Qin R."/>
            <person name="Cao G."/>
        </authorList>
    </citation>
    <scope>NUCLEOTIDE SEQUENCE [LARGE SCALE GENOMIC DNA]</scope>
    <source>
        <strain evidence="1 2">S21</strain>
    </source>
</reference>
<dbReference type="EMBL" id="CP020570">
    <property type="protein sequence ID" value="ARF60957.1"/>
    <property type="molecule type" value="Genomic_DNA"/>
</dbReference>
<dbReference type="Proteomes" id="UP000192445">
    <property type="component" value="Chromosome"/>
</dbReference>
<evidence type="ECO:0000313" key="2">
    <source>
        <dbReference type="Proteomes" id="UP000192445"/>
    </source>
</evidence>
<gene>
    <name evidence="1" type="ORF">B1H20_05765</name>
</gene>
<dbReference type="AlphaFoldDB" id="A0A1V0U763"/>
<name>A0A1V0U763_STRVN</name>
<dbReference type="RefSeq" id="WP_030114270.1">
    <property type="nucleotide sequence ID" value="NZ_CP020570.1"/>
</dbReference>
<dbReference type="Gene3D" id="3.30.10.10">
    <property type="entry name" value="Trypsin Inhibitor V, subunit A"/>
    <property type="match status" value="1"/>
</dbReference>
<proteinExistence type="predicted"/>